<dbReference type="PANTHER" id="PTHR30121:SF6">
    <property type="entry name" value="SLR6007 PROTEIN"/>
    <property type="match status" value="1"/>
</dbReference>
<reference evidence="3" key="1">
    <citation type="submission" date="2015-11" db="EMBL/GenBank/DDBJ databases">
        <authorList>
            <person name="Varghese N."/>
        </authorList>
    </citation>
    <scope>NUCLEOTIDE SEQUENCE [LARGE SCALE GENOMIC DNA]</scope>
    <source>
        <strain evidence="3">DSM 45899</strain>
    </source>
</reference>
<keyword evidence="2" id="KW-0547">Nucleotide-binding</keyword>
<dbReference type="Proteomes" id="UP000198802">
    <property type="component" value="Unassembled WGS sequence"/>
</dbReference>
<proteinExistence type="predicted"/>
<dbReference type="Pfam" id="PF01935">
    <property type="entry name" value="DUF87"/>
    <property type="match status" value="1"/>
</dbReference>
<sequence>MNAVDLHGLRFHRLISVPRPPEDGQPDETPTQLCAALVAAHAALVAGAAPGAMIAVAWLRRPGDPHTWFLVGGYPGFPPAARGTSTAGSPERTTGEPEPVLYPPGGKAVAIETAAVVTALGAFPVWQRCTGISDALWSRPAHAPAASGRAQRRGSFDDHVAHLPGAYAWLVLATPVSPRSVEAESADLLRSIPFLQQRDRDAQARVELERSDARYRELTRAAASGMWEVRVLAGGADPVDARLTAALLCGTSDLDDLPYVLTPSPEPPEPLTVALEAQTAPRYPFRASAELLAAIARPPRRELPGITLVAPHTFDVTPEGALRHLAAAEPPNRTDDSAGGDIHLGEVLDAGWTPAGPLAVSRATLNRHAFVCGATGSGKSQTVRSLLEALSTAPDPVPWMVLEPAKAEYARMAGRLTGHDVLVIRPGRIDAAPAALNPLEPEPGFPLQSHIDLVRALFLAAFESHEPFPQVLARALTVCYSDAGWDLVASRMRPAHRPRMYDDEELRPARPRYPTLGDLQRTASRVVERIGYGTQVTADVRGFVDVRIGSLREGTPGRFFEGGHPLDIGALLTRNVVFELEDITNDQDKAFLLGAVLVRIVEHLRVRHAGGAAAGDEADRLRHLLVVEEAHRLLRNVDHGPAAAAVELFASLLAEIRAYGEGVLVVEQIPAKIVPDVLKNTALKVMHRLPSADDRAAVGATMNLQRPQSELVVALPAGVAAVTVDGMDRPVLTRMTPGSDRESAAGARHDGVPLAGRRSQLCGADCRQRACTLAEVNDAAHLAAEPDLLIWVEAVAAHQMIGLAHLLKLPAPAPSAELRTRLASLPPRSLDCALAHAVDRAVSARASALRPFVDPDDTADRLSDTLHRLSAGLPAVTGDTRQWTAGKYRWQDVRRALVRASSEPWATTRPHPDTPDWRRRGLLLVGATVVEQLRELQEHPANAAGQDAVSLGDIEVSGLLPALRQLVGGTTPHHLRAALRSACAGPGLAKLGNQIADLVERQNRST</sequence>
<evidence type="ECO:0000313" key="3">
    <source>
        <dbReference type="Proteomes" id="UP000198802"/>
    </source>
</evidence>
<feature type="domain" description="Helicase HerA central" evidence="1">
    <location>
        <begin position="342"/>
        <end position="440"/>
    </location>
</feature>
<dbReference type="GO" id="GO:0004386">
    <property type="term" value="F:helicase activity"/>
    <property type="evidence" value="ECO:0007669"/>
    <property type="project" value="UniProtKB-KW"/>
</dbReference>
<dbReference type="SUPFAM" id="SSF52540">
    <property type="entry name" value="P-loop containing nucleoside triphosphate hydrolases"/>
    <property type="match status" value="1"/>
</dbReference>
<accession>A0A0S4QJ07</accession>
<dbReference type="InterPro" id="IPR027417">
    <property type="entry name" value="P-loop_NTPase"/>
</dbReference>
<gene>
    <name evidence="2" type="ORF">Ga0074812_103266</name>
</gene>
<protein>
    <submittedName>
        <fullName evidence="2">DNA helicase HerA, contains HAS-barrel and ATPase domains</fullName>
    </submittedName>
</protein>
<keyword evidence="3" id="KW-1185">Reference proteome</keyword>
<organism evidence="2 3">
    <name type="scientific">Parafrankia irregularis</name>
    <dbReference type="NCBI Taxonomy" id="795642"/>
    <lineage>
        <taxon>Bacteria</taxon>
        <taxon>Bacillati</taxon>
        <taxon>Actinomycetota</taxon>
        <taxon>Actinomycetes</taxon>
        <taxon>Frankiales</taxon>
        <taxon>Frankiaceae</taxon>
        <taxon>Parafrankia</taxon>
    </lineage>
</organism>
<dbReference type="AlphaFoldDB" id="A0A0S4QJ07"/>
<keyword evidence="2" id="KW-0378">Hydrolase</keyword>
<evidence type="ECO:0000259" key="1">
    <source>
        <dbReference type="Pfam" id="PF01935"/>
    </source>
</evidence>
<dbReference type="PANTHER" id="PTHR30121">
    <property type="entry name" value="UNCHARACTERIZED PROTEIN YJGR-RELATED"/>
    <property type="match status" value="1"/>
</dbReference>
<keyword evidence="2" id="KW-0347">Helicase</keyword>
<dbReference type="InterPro" id="IPR051162">
    <property type="entry name" value="T4SS_component"/>
</dbReference>
<evidence type="ECO:0000313" key="2">
    <source>
        <dbReference type="EMBL" id="CUU54776.1"/>
    </source>
</evidence>
<dbReference type="EMBL" id="FAOZ01000003">
    <property type="protein sequence ID" value="CUU54776.1"/>
    <property type="molecule type" value="Genomic_DNA"/>
</dbReference>
<dbReference type="RefSeq" id="WP_091272597.1">
    <property type="nucleotide sequence ID" value="NZ_FAOZ01000003.1"/>
</dbReference>
<name>A0A0S4QJ07_9ACTN</name>
<keyword evidence="2" id="KW-0067">ATP-binding</keyword>
<dbReference type="InterPro" id="IPR002789">
    <property type="entry name" value="HerA_central"/>
</dbReference>
<dbReference type="Gene3D" id="3.40.50.300">
    <property type="entry name" value="P-loop containing nucleotide triphosphate hydrolases"/>
    <property type="match status" value="2"/>
</dbReference>